<keyword evidence="1" id="KW-0732">Signal</keyword>
<evidence type="ECO:0000313" key="3">
    <source>
        <dbReference type="Proteomes" id="UP001469553"/>
    </source>
</evidence>
<feature type="signal peptide" evidence="1">
    <location>
        <begin position="1"/>
        <end position="23"/>
    </location>
</feature>
<dbReference type="EMBL" id="JAHRIP010068692">
    <property type="protein sequence ID" value="MEQ2308331.1"/>
    <property type="molecule type" value="Genomic_DNA"/>
</dbReference>
<dbReference type="Proteomes" id="UP001469553">
    <property type="component" value="Unassembled WGS sequence"/>
</dbReference>
<keyword evidence="3" id="KW-1185">Reference proteome</keyword>
<evidence type="ECO:0000256" key="1">
    <source>
        <dbReference type="SAM" id="SignalP"/>
    </source>
</evidence>
<protein>
    <recommendedName>
        <fullName evidence="4">Secreted protein</fullName>
    </recommendedName>
</protein>
<feature type="chain" id="PRO_5047378847" description="Secreted protein" evidence="1">
    <location>
        <begin position="24"/>
        <end position="99"/>
    </location>
</feature>
<sequence>MDVVVVLTAYMLLWVTLDDECYSSVFPHLTDNVADLCLAEIETLTLPIQFALPVFSLLHRVGFSDVQVAATTNICATVIQHSLCRHSRTTAVCVSGLVL</sequence>
<reference evidence="2 3" key="1">
    <citation type="submission" date="2021-06" db="EMBL/GenBank/DDBJ databases">
        <authorList>
            <person name="Palmer J.M."/>
        </authorList>
    </citation>
    <scope>NUCLEOTIDE SEQUENCE [LARGE SCALE GENOMIC DNA]</scope>
    <source>
        <strain evidence="2 3">AS_MEX2019</strain>
        <tissue evidence="2">Muscle</tissue>
    </source>
</reference>
<accession>A0ABV0ZQP3</accession>
<organism evidence="2 3">
    <name type="scientific">Ameca splendens</name>
    <dbReference type="NCBI Taxonomy" id="208324"/>
    <lineage>
        <taxon>Eukaryota</taxon>
        <taxon>Metazoa</taxon>
        <taxon>Chordata</taxon>
        <taxon>Craniata</taxon>
        <taxon>Vertebrata</taxon>
        <taxon>Euteleostomi</taxon>
        <taxon>Actinopterygii</taxon>
        <taxon>Neopterygii</taxon>
        <taxon>Teleostei</taxon>
        <taxon>Neoteleostei</taxon>
        <taxon>Acanthomorphata</taxon>
        <taxon>Ovalentaria</taxon>
        <taxon>Atherinomorphae</taxon>
        <taxon>Cyprinodontiformes</taxon>
        <taxon>Goodeidae</taxon>
        <taxon>Ameca</taxon>
    </lineage>
</organism>
<name>A0ABV0ZQP3_9TELE</name>
<evidence type="ECO:0000313" key="2">
    <source>
        <dbReference type="EMBL" id="MEQ2308331.1"/>
    </source>
</evidence>
<proteinExistence type="predicted"/>
<comment type="caution">
    <text evidence="2">The sequence shown here is derived from an EMBL/GenBank/DDBJ whole genome shotgun (WGS) entry which is preliminary data.</text>
</comment>
<gene>
    <name evidence="2" type="ORF">AMECASPLE_027213</name>
</gene>
<evidence type="ECO:0008006" key="4">
    <source>
        <dbReference type="Google" id="ProtNLM"/>
    </source>
</evidence>